<dbReference type="KEGG" id="pcx:LPB68_14440"/>
<sequence>MQYIPNHFEFKATLSFKIRSYCELSNSYMDTSLLLLKGGMNQPCLISGYLSVKAMLKAVYLCQGSQETWKNNITFDELLSFVSDHHIIDLDTELFLNKIHYITSQSYILTTLKMENQHVINIITRIEDILCYLSEKIGCHDTSYIVL</sequence>
<proteinExistence type="predicted"/>
<name>A0A167E2J6_9BACL</name>
<protein>
    <recommendedName>
        <fullName evidence="3">HEPN domain-containing protein</fullName>
    </recommendedName>
</protein>
<keyword evidence="2" id="KW-1185">Reference proteome</keyword>
<gene>
    <name evidence="1" type="ORF">PNBC_09495</name>
</gene>
<evidence type="ECO:0000313" key="1">
    <source>
        <dbReference type="EMBL" id="OAB75064.1"/>
    </source>
</evidence>
<dbReference type="Proteomes" id="UP000077134">
    <property type="component" value="Unassembled WGS sequence"/>
</dbReference>
<dbReference type="RefSeq" id="WP_068657492.1">
    <property type="nucleotide sequence ID" value="NZ_CP017770.1"/>
</dbReference>
<organism evidence="1 2">
    <name type="scientific">Paenibacillus crassostreae</name>
    <dbReference type="NCBI Taxonomy" id="1763538"/>
    <lineage>
        <taxon>Bacteria</taxon>
        <taxon>Bacillati</taxon>
        <taxon>Bacillota</taxon>
        <taxon>Bacilli</taxon>
        <taxon>Bacillales</taxon>
        <taxon>Paenibacillaceae</taxon>
        <taxon>Paenibacillus</taxon>
    </lineage>
</organism>
<comment type="caution">
    <text evidence="1">The sequence shown here is derived from an EMBL/GenBank/DDBJ whole genome shotgun (WGS) entry which is preliminary data.</text>
</comment>
<dbReference type="EMBL" id="LSFN01000013">
    <property type="protein sequence ID" value="OAB75064.1"/>
    <property type="molecule type" value="Genomic_DNA"/>
</dbReference>
<evidence type="ECO:0008006" key="3">
    <source>
        <dbReference type="Google" id="ProtNLM"/>
    </source>
</evidence>
<reference evidence="1 2" key="1">
    <citation type="submission" date="2016-02" db="EMBL/GenBank/DDBJ databases">
        <title>Paenibacillus sp. LPB0068, isolated from Crassostrea gigas.</title>
        <authorList>
            <person name="Shin S.-K."/>
            <person name="Yi H."/>
        </authorList>
    </citation>
    <scope>NUCLEOTIDE SEQUENCE [LARGE SCALE GENOMIC DNA]</scope>
    <source>
        <strain evidence="1 2">LPB0068</strain>
    </source>
</reference>
<accession>A0A167E2J6</accession>
<evidence type="ECO:0000313" key="2">
    <source>
        <dbReference type="Proteomes" id="UP000077134"/>
    </source>
</evidence>
<dbReference type="AlphaFoldDB" id="A0A167E2J6"/>